<keyword evidence="1" id="KW-0472">Membrane</keyword>
<evidence type="ECO:0000313" key="2">
    <source>
        <dbReference type="EMBL" id="MEU8137750.1"/>
    </source>
</evidence>
<accession>A0ABV3DPS7</accession>
<evidence type="ECO:0000256" key="1">
    <source>
        <dbReference type="SAM" id="Phobius"/>
    </source>
</evidence>
<dbReference type="RefSeq" id="WP_358360106.1">
    <property type="nucleotide sequence ID" value="NZ_JBEZFP010000098.1"/>
</dbReference>
<keyword evidence="3" id="KW-1185">Reference proteome</keyword>
<dbReference type="Proteomes" id="UP001551482">
    <property type="component" value="Unassembled WGS sequence"/>
</dbReference>
<gene>
    <name evidence="2" type="ORF">AB0C36_30075</name>
</gene>
<dbReference type="PANTHER" id="PTHR39162:SF1">
    <property type="entry name" value="SPORULATION PROTEIN YTFJ"/>
    <property type="match status" value="1"/>
</dbReference>
<proteinExistence type="predicted"/>
<dbReference type="InterPro" id="IPR014229">
    <property type="entry name" value="Spore_YtfJ"/>
</dbReference>
<reference evidence="2 3" key="1">
    <citation type="submission" date="2024-06" db="EMBL/GenBank/DDBJ databases">
        <title>The Natural Products Discovery Center: Release of the First 8490 Sequenced Strains for Exploring Actinobacteria Biosynthetic Diversity.</title>
        <authorList>
            <person name="Kalkreuter E."/>
            <person name="Kautsar S.A."/>
            <person name="Yang D."/>
            <person name="Bader C.D."/>
            <person name="Teijaro C.N."/>
            <person name="Fluegel L."/>
            <person name="Davis C.M."/>
            <person name="Simpson J.R."/>
            <person name="Lauterbach L."/>
            <person name="Steele A.D."/>
            <person name="Gui C."/>
            <person name="Meng S."/>
            <person name="Li G."/>
            <person name="Viehrig K."/>
            <person name="Ye F."/>
            <person name="Su P."/>
            <person name="Kiefer A.F."/>
            <person name="Nichols A."/>
            <person name="Cepeda A.J."/>
            <person name="Yan W."/>
            <person name="Fan B."/>
            <person name="Jiang Y."/>
            <person name="Adhikari A."/>
            <person name="Zheng C.-J."/>
            <person name="Schuster L."/>
            <person name="Cowan T.M."/>
            <person name="Smanski M.J."/>
            <person name="Chevrette M.G."/>
            <person name="De Carvalho L.P.S."/>
            <person name="Shen B."/>
        </authorList>
    </citation>
    <scope>NUCLEOTIDE SEQUENCE [LARGE SCALE GENOMIC DNA]</scope>
    <source>
        <strain evidence="2 3">NPDC048946</strain>
    </source>
</reference>
<keyword evidence="1" id="KW-0812">Transmembrane</keyword>
<dbReference type="Pfam" id="PF09579">
    <property type="entry name" value="Spore_YtfJ"/>
    <property type="match status" value="1"/>
</dbReference>
<dbReference type="PANTHER" id="PTHR39162">
    <property type="entry name" value="GLL3345 PROTEIN"/>
    <property type="match status" value="1"/>
</dbReference>
<organism evidence="2 3">
    <name type="scientific">Streptodolium elevatio</name>
    <dbReference type="NCBI Taxonomy" id="3157996"/>
    <lineage>
        <taxon>Bacteria</taxon>
        <taxon>Bacillati</taxon>
        <taxon>Actinomycetota</taxon>
        <taxon>Actinomycetes</taxon>
        <taxon>Kitasatosporales</taxon>
        <taxon>Streptomycetaceae</taxon>
        <taxon>Streptodolium</taxon>
    </lineage>
</organism>
<evidence type="ECO:0000313" key="3">
    <source>
        <dbReference type="Proteomes" id="UP001551482"/>
    </source>
</evidence>
<name>A0ABV3DPS7_9ACTN</name>
<dbReference type="EMBL" id="JBEZFP010000098">
    <property type="protein sequence ID" value="MEU8137750.1"/>
    <property type="molecule type" value="Genomic_DNA"/>
</dbReference>
<sequence length="155" mass="15014">MPASRDPAPVPDSLAAELATPAYLDAARAAGVGVGATLLERLAGALGKATAASAVFGEPVTNGGVTVVPVATARFGFGGGAGSGRQDSALGEGGGGGGGATVTPTGFITIADGQATFTRFRDPWTDIVLPAAAAVLLSVGSAAAAQILRRGRRGR</sequence>
<protein>
    <submittedName>
        <fullName evidence="2">Spore germination protein GerW family protein</fullName>
    </submittedName>
</protein>
<comment type="caution">
    <text evidence="2">The sequence shown here is derived from an EMBL/GenBank/DDBJ whole genome shotgun (WGS) entry which is preliminary data.</text>
</comment>
<keyword evidence="1" id="KW-1133">Transmembrane helix</keyword>
<feature type="transmembrane region" description="Helical" evidence="1">
    <location>
        <begin position="127"/>
        <end position="148"/>
    </location>
</feature>